<gene>
    <name evidence="1" type="ORF">OLUC0939_LOCUS6436</name>
</gene>
<evidence type="ECO:0000313" key="1">
    <source>
        <dbReference type="EMBL" id="CAD8225696.1"/>
    </source>
</evidence>
<sequence length="106" mass="11475">MRPLARALAVDAVDAAPSSSSPSPDAVVRRGRALLGAYLNGDPDNQVYVFMFAFSVLLFSVPPLLKLKHVLYPPEVEPEAWDYEAEIADLAPGGARRRQRADADAP</sequence>
<reference evidence="1" key="1">
    <citation type="submission" date="2021-01" db="EMBL/GenBank/DDBJ databases">
        <authorList>
            <person name="Corre E."/>
            <person name="Pelletier E."/>
            <person name="Niang G."/>
            <person name="Scheremetjew M."/>
            <person name="Finn R."/>
            <person name="Kale V."/>
            <person name="Holt S."/>
            <person name="Cochrane G."/>
            <person name="Meng A."/>
            <person name="Brown T."/>
            <person name="Cohen L."/>
        </authorList>
    </citation>
    <scope>NUCLEOTIDE SEQUENCE</scope>
    <source>
        <strain evidence="1">Clade-A-BCC118000</strain>
    </source>
</reference>
<organism evidence="1">
    <name type="scientific">Ostreococcus sp. 'lucimarinus'</name>
    <dbReference type="NCBI Taxonomy" id="242159"/>
    <lineage>
        <taxon>Eukaryota</taxon>
        <taxon>Viridiplantae</taxon>
        <taxon>Chlorophyta</taxon>
        <taxon>Mamiellophyceae</taxon>
        <taxon>Mamiellales</taxon>
        <taxon>Bathycoccaceae</taxon>
        <taxon>Ostreococcus</taxon>
    </lineage>
</organism>
<accession>A0A7R9XSY4</accession>
<proteinExistence type="predicted"/>
<dbReference type="AlphaFoldDB" id="A0A7R9XSY4"/>
<name>A0A7R9XSY4_9CHLO</name>
<dbReference type="EMBL" id="HBDX01007475">
    <property type="protein sequence ID" value="CAD8225696.1"/>
    <property type="molecule type" value="Transcribed_RNA"/>
</dbReference>
<protein>
    <submittedName>
        <fullName evidence="1">Uncharacterized protein</fullName>
    </submittedName>
</protein>